<keyword evidence="3" id="KW-1185">Reference proteome</keyword>
<comment type="caution">
    <text evidence="2">The sequence shown here is derived from an EMBL/GenBank/DDBJ whole genome shotgun (WGS) entry which is preliminary data.</text>
</comment>
<gene>
    <name evidence="2" type="ORF">IWZ03DRAFT_10884</name>
</gene>
<dbReference type="EMBL" id="JBBPHU010000001">
    <property type="protein sequence ID" value="KAK7523792.1"/>
    <property type="molecule type" value="Genomic_DNA"/>
</dbReference>
<protein>
    <submittedName>
        <fullName evidence="2">Uncharacterized protein</fullName>
    </submittedName>
</protein>
<accession>A0ABR1KY65</accession>
<organism evidence="2 3">
    <name type="scientific">Phyllosticta citriasiana</name>
    <dbReference type="NCBI Taxonomy" id="595635"/>
    <lineage>
        <taxon>Eukaryota</taxon>
        <taxon>Fungi</taxon>
        <taxon>Dikarya</taxon>
        <taxon>Ascomycota</taxon>
        <taxon>Pezizomycotina</taxon>
        <taxon>Dothideomycetes</taxon>
        <taxon>Dothideomycetes incertae sedis</taxon>
        <taxon>Botryosphaeriales</taxon>
        <taxon>Phyllostictaceae</taxon>
        <taxon>Phyllosticta</taxon>
    </lineage>
</organism>
<reference evidence="2 3" key="1">
    <citation type="submission" date="2024-04" db="EMBL/GenBank/DDBJ databases">
        <title>Phyllosticta paracitricarpa is synonymous to the EU quarantine fungus P. citricarpa based on phylogenomic analyses.</title>
        <authorList>
            <consortium name="Lawrence Berkeley National Laboratory"/>
            <person name="Van Ingen-Buijs V.A."/>
            <person name="Van Westerhoven A.C."/>
            <person name="Haridas S."/>
            <person name="Skiadas P."/>
            <person name="Martin F."/>
            <person name="Groenewald J.Z."/>
            <person name="Crous P.W."/>
            <person name="Seidl M.F."/>
        </authorList>
    </citation>
    <scope>NUCLEOTIDE SEQUENCE [LARGE SCALE GENOMIC DNA]</scope>
    <source>
        <strain evidence="2 3">CBS 123371</strain>
    </source>
</reference>
<dbReference type="Proteomes" id="UP001363622">
    <property type="component" value="Unassembled WGS sequence"/>
</dbReference>
<name>A0ABR1KY65_9PEZI</name>
<proteinExistence type="predicted"/>
<feature type="region of interest" description="Disordered" evidence="1">
    <location>
        <begin position="188"/>
        <end position="229"/>
    </location>
</feature>
<evidence type="ECO:0000256" key="1">
    <source>
        <dbReference type="SAM" id="MobiDB-lite"/>
    </source>
</evidence>
<evidence type="ECO:0000313" key="2">
    <source>
        <dbReference type="EMBL" id="KAK7523792.1"/>
    </source>
</evidence>
<evidence type="ECO:0000313" key="3">
    <source>
        <dbReference type="Proteomes" id="UP001363622"/>
    </source>
</evidence>
<sequence>MALVWQHLTCVWRRAWETDRGVDVEGAGRSRRLAPRICLCLCPTATQHHHIHTVARRVQPVSHGIQNSCFFAPPPPESRPRSALGNLISLAARHTFAYVAGPAHHAPQSPRRGCIRREPVSSASSAHTTPLRSARQSLMARLGSAGPTLKPIGQVSPLAQEQTSSTSPAPSTLVTGFDALNAVDIRGQHASVSGSSHLDKQRLKRARRDSANPSRPLAKDAWRPRHHNR</sequence>